<organism evidence="2 3">
    <name type="scientific">Streptomyces viridiviolaceus</name>
    <dbReference type="NCBI Taxonomy" id="68282"/>
    <lineage>
        <taxon>Bacteria</taxon>
        <taxon>Bacillati</taxon>
        <taxon>Actinomycetota</taxon>
        <taxon>Actinomycetes</taxon>
        <taxon>Kitasatosporales</taxon>
        <taxon>Streptomycetaceae</taxon>
        <taxon>Streptomyces</taxon>
    </lineage>
</organism>
<evidence type="ECO:0000313" key="2">
    <source>
        <dbReference type="EMBL" id="MFC7016191.1"/>
    </source>
</evidence>
<feature type="region of interest" description="Disordered" evidence="1">
    <location>
        <begin position="1"/>
        <end position="25"/>
    </location>
</feature>
<gene>
    <name evidence="2" type="ORF">ACFQMH_31775</name>
</gene>
<name>A0ABW2E7R7_9ACTN</name>
<dbReference type="Proteomes" id="UP001596409">
    <property type="component" value="Unassembled WGS sequence"/>
</dbReference>
<accession>A0ABW2E7R7</accession>
<comment type="caution">
    <text evidence="2">The sequence shown here is derived from an EMBL/GenBank/DDBJ whole genome shotgun (WGS) entry which is preliminary data.</text>
</comment>
<evidence type="ECO:0000313" key="3">
    <source>
        <dbReference type="Proteomes" id="UP001596409"/>
    </source>
</evidence>
<dbReference type="RefSeq" id="WP_308434749.1">
    <property type="nucleotide sequence ID" value="NZ_BMWA01000066.1"/>
</dbReference>
<dbReference type="EMBL" id="JBHSYM010000076">
    <property type="protein sequence ID" value="MFC7016191.1"/>
    <property type="molecule type" value="Genomic_DNA"/>
</dbReference>
<protein>
    <submittedName>
        <fullName evidence="2">Uncharacterized protein</fullName>
    </submittedName>
</protein>
<reference evidence="3" key="1">
    <citation type="journal article" date="2019" name="Int. J. Syst. Evol. Microbiol.">
        <title>The Global Catalogue of Microorganisms (GCM) 10K type strain sequencing project: providing services to taxonomists for standard genome sequencing and annotation.</title>
        <authorList>
            <consortium name="The Broad Institute Genomics Platform"/>
            <consortium name="The Broad Institute Genome Sequencing Center for Infectious Disease"/>
            <person name="Wu L."/>
            <person name="Ma J."/>
        </authorList>
    </citation>
    <scope>NUCLEOTIDE SEQUENCE [LARGE SCALE GENOMIC DNA]</scope>
    <source>
        <strain evidence="3">JCM 4855</strain>
    </source>
</reference>
<sequence>MDRGAVGPQAAGVDTKGISDGLQGGVGDAPLTRSIFRMVPSATQAASESCCCDNFGRMTLR</sequence>
<keyword evidence="3" id="KW-1185">Reference proteome</keyword>
<evidence type="ECO:0000256" key="1">
    <source>
        <dbReference type="SAM" id="MobiDB-lite"/>
    </source>
</evidence>
<proteinExistence type="predicted"/>